<dbReference type="InterPro" id="IPR058880">
    <property type="entry name" value="PglZ_N"/>
</dbReference>
<dbReference type="Proteomes" id="UP000320806">
    <property type="component" value="Unassembled WGS sequence"/>
</dbReference>
<dbReference type="InterPro" id="IPR058881">
    <property type="entry name" value="PglZ_2nd"/>
</dbReference>
<comment type="caution">
    <text evidence="5">The sequence shown here is derived from an EMBL/GenBank/DDBJ whole genome shotgun (WGS) entry which is preliminary data.</text>
</comment>
<dbReference type="InterPro" id="IPR058882">
    <property type="entry name" value="PglZ_C"/>
</dbReference>
<evidence type="ECO:0000313" key="6">
    <source>
        <dbReference type="Proteomes" id="UP000320806"/>
    </source>
</evidence>
<feature type="compositionally biased region" description="Low complexity" evidence="1">
    <location>
        <begin position="781"/>
        <end position="795"/>
    </location>
</feature>
<feature type="domain" description="Alkaline phosphatase-like protein PglZ N-terminal" evidence="3">
    <location>
        <begin position="20"/>
        <end position="106"/>
    </location>
</feature>
<feature type="domain" description="Alkaline phosphatase-like protein PglZ C-terminal" evidence="4">
    <location>
        <begin position="824"/>
        <end position="925"/>
    </location>
</feature>
<accession>A0A542EIX6</accession>
<proteinExistence type="predicted"/>
<sequence>MTDTALTQAVPMTRRLILAKLEEAAQKGYRSGILGITGDPKSISQREFNRGGQPVRVVGARSALEARAHIAGYRPGEWLVIVTDRTPEDLGAGVLSHLIWAKVRSADPWEALRTAFKANRIDPALAAHRRELAIGLLDATPAAGWPPAPAGVLTRTHAMSAVAAERLQLDHTPLDLLAVLTWSVWPNSLTSLATLRSTFGDSLTDEVIEWIADSTETAAPAIHALLTAGDLADMVPIGLVAQLLTDTTLNTEDRHTAQLGRVRLEPKLPPAVSMAALTALGNASAAVVAELVDKHPAHVRRVLQRADALVEELQIGALAARSDTLRLGYRQRLAKLGRRLAQFCDGQGSQPEATSVVESSYARVKNHLEHRTAAEAAPIDAAVRLWRWMQRPAEPANDTLTARARRHISEDGWVDRAINDAAKGVDDPELGRDIGTVVTAALARRDVSERAFAARLAETTGLADDAANSLIDDAGVVWHLEDLLPQLVLPMAKKAPVLFLVMDGMSAAAAVEIAEDATENRGWIEAALPTAKTNQRSAALAVLPSVTEVSRASLLCGTLTRGQQQVEREGYRKLTAETAKIKAELFHKKGVDTTAPGALVADGVGAAIDNMDGIPLVTVVLNTIDDALDRSDPAGTSWSADAVKHLAPLLDRARSAGRLVVMTADHGHVVERRLGTQRSYPGMTSGRSRVPDGTIAVDEIEVHGHRVLTEGNRAVLAISEGLRYGPLKAGYHGGASAAEVVVPVIALLPDEQLNPLGLNLLPPQEPSWWDVPLSVESPVGDSADPAASSKATAARSTKRKPVAQDGPTLFETTPTSPTTAKDAVPTLGQAVVASTVFADQRRIASRIAVTDEQIVALVDALAGATSNRLPLSQIATALGVALVRVRGAVSQSQQLLNVEGYGVLTIDADGQTVVLSESVLRDQFEVHR</sequence>
<dbReference type="EMBL" id="VFMO01000001">
    <property type="protein sequence ID" value="TQJ15297.1"/>
    <property type="molecule type" value="Genomic_DNA"/>
</dbReference>
<evidence type="ECO:0000256" key="1">
    <source>
        <dbReference type="SAM" id="MobiDB-lite"/>
    </source>
</evidence>
<feature type="domain" description="Alkaline phosphatase-like protein PglZ second" evidence="2">
    <location>
        <begin position="175"/>
        <end position="323"/>
    </location>
</feature>
<dbReference type="AlphaFoldDB" id="A0A542EIX6"/>
<dbReference type="Pfam" id="PF08665">
    <property type="entry name" value="PglZ"/>
    <property type="match status" value="1"/>
</dbReference>
<feature type="region of interest" description="Disordered" evidence="1">
    <location>
        <begin position="779"/>
        <end position="822"/>
    </location>
</feature>
<dbReference type="NCBIfam" id="NF033446">
    <property type="entry name" value="BREX_PglZ_2"/>
    <property type="match status" value="1"/>
</dbReference>
<feature type="compositionally biased region" description="Low complexity" evidence="1">
    <location>
        <begin position="807"/>
        <end position="819"/>
    </location>
</feature>
<dbReference type="InterPro" id="IPR017850">
    <property type="entry name" value="Alkaline_phosphatase_core_sf"/>
</dbReference>
<evidence type="ECO:0000259" key="2">
    <source>
        <dbReference type="Pfam" id="PF25861"/>
    </source>
</evidence>
<dbReference type="RefSeq" id="WP_344910693.1">
    <property type="nucleotide sequence ID" value="NZ_BAABCI010000007.1"/>
</dbReference>
<evidence type="ECO:0000259" key="4">
    <source>
        <dbReference type="Pfam" id="PF25863"/>
    </source>
</evidence>
<organism evidence="5 6">
    <name type="scientific">Yimella lutea</name>
    <dbReference type="NCBI Taxonomy" id="587872"/>
    <lineage>
        <taxon>Bacteria</taxon>
        <taxon>Bacillati</taxon>
        <taxon>Actinomycetota</taxon>
        <taxon>Actinomycetes</taxon>
        <taxon>Micrococcales</taxon>
        <taxon>Dermacoccaceae</taxon>
        <taxon>Yimella</taxon>
    </lineage>
</organism>
<dbReference type="InterPro" id="IPR047992">
    <property type="entry name" value="BREX_PglZ"/>
</dbReference>
<dbReference type="Pfam" id="PF25862">
    <property type="entry name" value="PglZ_1st"/>
    <property type="match status" value="1"/>
</dbReference>
<keyword evidence="6" id="KW-1185">Reference proteome</keyword>
<evidence type="ECO:0000313" key="5">
    <source>
        <dbReference type="EMBL" id="TQJ15297.1"/>
    </source>
</evidence>
<dbReference type="SUPFAM" id="SSF53649">
    <property type="entry name" value="Alkaline phosphatase-like"/>
    <property type="match status" value="1"/>
</dbReference>
<dbReference type="Pfam" id="PF25861">
    <property type="entry name" value="PglZ_2nd"/>
    <property type="match status" value="1"/>
</dbReference>
<dbReference type="Pfam" id="PF25863">
    <property type="entry name" value="PglZ_C"/>
    <property type="match status" value="1"/>
</dbReference>
<name>A0A542EIX6_9MICO</name>
<gene>
    <name evidence="5" type="ORF">FB459_2840</name>
</gene>
<protein>
    <submittedName>
        <fullName evidence="5">PglZ domain-containing protein</fullName>
    </submittedName>
</protein>
<reference evidence="5 6" key="1">
    <citation type="submission" date="2019-06" db="EMBL/GenBank/DDBJ databases">
        <title>Sequencing the genomes of 1000 actinobacteria strains.</title>
        <authorList>
            <person name="Klenk H.-P."/>
        </authorList>
    </citation>
    <scope>NUCLEOTIDE SEQUENCE [LARGE SCALE GENOMIC DNA]</scope>
    <source>
        <strain evidence="5 6">DSM 19828</strain>
    </source>
</reference>
<evidence type="ECO:0000259" key="3">
    <source>
        <dbReference type="Pfam" id="PF25862"/>
    </source>
</evidence>